<protein>
    <submittedName>
        <fullName evidence="1">Uncharacterized protein</fullName>
    </submittedName>
</protein>
<dbReference type="RefSeq" id="WP_115373036.1">
    <property type="nucleotide sequence ID" value="NZ_QASA01000001.1"/>
</dbReference>
<accession>A0A369QFU9</accession>
<dbReference type="OrthoDB" id="799406at2"/>
<reference evidence="1 2" key="1">
    <citation type="submission" date="2018-04" db="EMBL/GenBank/DDBJ databases">
        <title>Adhaeribacter sp. HMF7616 genome sequencing and assembly.</title>
        <authorList>
            <person name="Kang H."/>
            <person name="Kang J."/>
            <person name="Cha I."/>
            <person name="Kim H."/>
            <person name="Joh K."/>
        </authorList>
    </citation>
    <scope>NUCLEOTIDE SEQUENCE [LARGE SCALE GENOMIC DNA]</scope>
    <source>
        <strain evidence="1 2">HMF7616</strain>
    </source>
</reference>
<comment type="caution">
    <text evidence="1">The sequence shown here is derived from an EMBL/GenBank/DDBJ whole genome shotgun (WGS) entry which is preliminary data.</text>
</comment>
<organism evidence="1 2">
    <name type="scientific">Adhaeribacter pallidiroseus</name>
    <dbReference type="NCBI Taxonomy" id="2072847"/>
    <lineage>
        <taxon>Bacteria</taxon>
        <taxon>Pseudomonadati</taxon>
        <taxon>Bacteroidota</taxon>
        <taxon>Cytophagia</taxon>
        <taxon>Cytophagales</taxon>
        <taxon>Hymenobacteraceae</taxon>
        <taxon>Adhaeribacter</taxon>
    </lineage>
</organism>
<gene>
    <name evidence="1" type="ORF">AHMF7616_02402</name>
</gene>
<sequence length="77" mass="9245">MLLLQYPVNTPEVTMWENRLATMVITYALVLNPELQEPQIQYDADFVRGTNEINSYLDTLEDFLKSWYEDRCDKYEF</sequence>
<evidence type="ECO:0000313" key="2">
    <source>
        <dbReference type="Proteomes" id="UP000253919"/>
    </source>
</evidence>
<dbReference type="Proteomes" id="UP000253919">
    <property type="component" value="Unassembled WGS sequence"/>
</dbReference>
<dbReference type="AlphaFoldDB" id="A0A369QFU9"/>
<name>A0A369QFU9_9BACT</name>
<proteinExistence type="predicted"/>
<keyword evidence="2" id="KW-1185">Reference proteome</keyword>
<dbReference type="EMBL" id="QASA01000001">
    <property type="protein sequence ID" value="RDC63793.1"/>
    <property type="molecule type" value="Genomic_DNA"/>
</dbReference>
<evidence type="ECO:0000313" key="1">
    <source>
        <dbReference type="EMBL" id="RDC63793.1"/>
    </source>
</evidence>